<dbReference type="PANTHER" id="PTHR30124">
    <property type="entry name" value="MEMBRANE-BOUND LYTIC MUREIN TRANSGLYCOSYLASE A"/>
    <property type="match status" value="1"/>
</dbReference>
<protein>
    <recommendedName>
        <fullName evidence="2">peptidoglycan lytic exotransglycosylase</fullName>
        <ecNumber evidence="2">4.2.2.n1</ecNumber>
    </recommendedName>
    <alternativeName>
        <fullName evidence="5">Murein hydrolase A</fullName>
    </alternativeName>
</protein>
<evidence type="ECO:0000313" key="9">
    <source>
        <dbReference type="Proteomes" id="UP001302429"/>
    </source>
</evidence>
<organism evidence="8 9">
    <name type="scientific">Alterisphingorhabdus coralli</name>
    <dbReference type="NCBI Taxonomy" id="3071408"/>
    <lineage>
        <taxon>Bacteria</taxon>
        <taxon>Pseudomonadati</taxon>
        <taxon>Pseudomonadota</taxon>
        <taxon>Alphaproteobacteria</taxon>
        <taxon>Sphingomonadales</taxon>
        <taxon>Sphingomonadaceae</taxon>
        <taxon>Alterisphingorhabdus (ex Yan et al. 2024)</taxon>
    </lineage>
</organism>
<dbReference type="SUPFAM" id="SSF50685">
    <property type="entry name" value="Barwin-like endoglucanases"/>
    <property type="match status" value="1"/>
</dbReference>
<evidence type="ECO:0000259" key="7">
    <source>
        <dbReference type="SMART" id="SM00925"/>
    </source>
</evidence>
<dbReference type="RefSeq" id="WP_317081606.1">
    <property type="nucleotide sequence ID" value="NZ_CP136594.1"/>
</dbReference>
<dbReference type="GO" id="GO:0009254">
    <property type="term" value="P:peptidoglycan turnover"/>
    <property type="evidence" value="ECO:0007669"/>
    <property type="project" value="InterPro"/>
</dbReference>
<dbReference type="CDD" id="cd14668">
    <property type="entry name" value="mlta_B"/>
    <property type="match status" value="1"/>
</dbReference>
<dbReference type="Proteomes" id="UP001302429">
    <property type="component" value="Chromosome"/>
</dbReference>
<name>A0AA97F6W6_9SPHN</name>
<dbReference type="GO" id="GO:0071555">
    <property type="term" value="P:cell wall organization"/>
    <property type="evidence" value="ECO:0007669"/>
    <property type="project" value="UniProtKB-KW"/>
</dbReference>
<dbReference type="GO" id="GO:0009253">
    <property type="term" value="P:peptidoglycan catabolic process"/>
    <property type="evidence" value="ECO:0007669"/>
    <property type="project" value="TreeGrafter"/>
</dbReference>
<dbReference type="InterPro" id="IPR010611">
    <property type="entry name" value="3D_dom"/>
</dbReference>
<dbReference type="GO" id="GO:0008933">
    <property type="term" value="F:peptidoglycan lytic transglycosylase activity"/>
    <property type="evidence" value="ECO:0007669"/>
    <property type="project" value="TreeGrafter"/>
</dbReference>
<dbReference type="PANTHER" id="PTHR30124:SF0">
    <property type="entry name" value="MEMBRANE-BOUND LYTIC MUREIN TRANSGLYCOSYLASE A"/>
    <property type="match status" value="1"/>
</dbReference>
<dbReference type="InterPro" id="IPR005300">
    <property type="entry name" value="MltA_B"/>
</dbReference>
<dbReference type="KEGG" id="acoa:RB602_14630"/>
<feature type="signal peptide" evidence="6">
    <location>
        <begin position="1"/>
        <end position="16"/>
    </location>
</feature>
<accession>A0AA97F6W6</accession>
<keyword evidence="9" id="KW-1185">Reference proteome</keyword>
<dbReference type="Gene3D" id="2.40.40.10">
    <property type="entry name" value="RlpA-like domain"/>
    <property type="match status" value="1"/>
</dbReference>
<gene>
    <name evidence="8" type="ORF">RB602_14630</name>
</gene>
<dbReference type="InterPro" id="IPR026044">
    <property type="entry name" value="MltA"/>
</dbReference>
<evidence type="ECO:0000256" key="4">
    <source>
        <dbReference type="ARBA" id="ARBA00023316"/>
    </source>
</evidence>
<dbReference type="GO" id="GO:0004553">
    <property type="term" value="F:hydrolase activity, hydrolyzing O-glycosyl compounds"/>
    <property type="evidence" value="ECO:0007669"/>
    <property type="project" value="InterPro"/>
</dbReference>
<sequence length="400" mass="42850">MAIALSVALASAAVLAGPVASAPADAPAVPQSEDDGVQIEEITRAADMALQQGPSVADLAITQEDARGALIAFRTSCPSLINPNREDRSGLTQSQDWADACAVVKEWDEDDAAAFFQTHFETLQVGDGAAFATGYFEPEIAGSRTRRPGYEVPVYARPDDLVDVDLSQFADEWTGKRVRGRVEDGKLVRYADRTAIEDGALAGQGLEIAWAADPIEFFFLQIQGSGRLVSPEGEVIRIGYNGQNGHDYLGIGRVLRDEGKLEPGQANMQGIQQWLRDNPEEGRALMRRNASYIFFRELTGPGPLGSMGWPVSGEDSAAVDPAFVPMGAPVFLSMDRDEPNGLWVAQDTGGAIKGANRFDTFWGAGSRARTIAGGMSARGQALILVPKGTYARYARAAALR</sequence>
<reference evidence="8 9" key="1">
    <citation type="submission" date="2023-10" db="EMBL/GenBank/DDBJ databases">
        <title>Complete genome sequence of a Sphingomonadaceae bacterium.</title>
        <authorList>
            <person name="Yan C."/>
        </authorList>
    </citation>
    <scope>NUCLEOTIDE SEQUENCE [LARGE SCALE GENOMIC DNA]</scope>
    <source>
        <strain evidence="8 9">SCSIO 66989</strain>
    </source>
</reference>
<proteinExistence type="predicted"/>
<dbReference type="CDD" id="cd14485">
    <property type="entry name" value="mltA_like_LT_A"/>
    <property type="match status" value="1"/>
</dbReference>
<dbReference type="Gene3D" id="2.40.240.50">
    <property type="entry name" value="Barwin-like endoglucanases"/>
    <property type="match status" value="1"/>
</dbReference>
<keyword evidence="3" id="KW-0456">Lyase</keyword>
<evidence type="ECO:0000256" key="5">
    <source>
        <dbReference type="ARBA" id="ARBA00030918"/>
    </source>
</evidence>
<comment type="catalytic activity">
    <reaction evidence="1">
        <text>Exolytic cleavage of the (1-&gt;4)-beta-glycosidic linkage between N-acetylmuramic acid (MurNAc) and N-acetylglucosamine (GlcNAc) residues in peptidoglycan, from either the reducing or the non-reducing ends of the peptidoglycan chains, with concomitant formation of a 1,6-anhydrobond in the MurNAc residue.</text>
        <dbReference type="EC" id="4.2.2.n1"/>
    </reaction>
</comment>
<dbReference type="GO" id="GO:0019867">
    <property type="term" value="C:outer membrane"/>
    <property type="evidence" value="ECO:0007669"/>
    <property type="project" value="InterPro"/>
</dbReference>
<dbReference type="InterPro" id="IPR036908">
    <property type="entry name" value="RlpA-like_sf"/>
</dbReference>
<evidence type="ECO:0000313" key="8">
    <source>
        <dbReference type="EMBL" id="WOE75046.1"/>
    </source>
</evidence>
<dbReference type="EMBL" id="CP136594">
    <property type="protein sequence ID" value="WOE75046.1"/>
    <property type="molecule type" value="Genomic_DNA"/>
</dbReference>
<evidence type="ECO:0000256" key="2">
    <source>
        <dbReference type="ARBA" id="ARBA00012587"/>
    </source>
</evidence>
<evidence type="ECO:0000256" key="1">
    <source>
        <dbReference type="ARBA" id="ARBA00001420"/>
    </source>
</evidence>
<dbReference type="PIRSF" id="PIRSF019422">
    <property type="entry name" value="MltA"/>
    <property type="match status" value="1"/>
</dbReference>
<feature type="chain" id="PRO_5041683102" description="peptidoglycan lytic exotransglycosylase" evidence="6">
    <location>
        <begin position="17"/>
        <end position="400"/>
    </location>
</feature>
<evidence type="ECO:0000256" key="3">
    <source>
        <dbReference type="ARBA" id="ARBA00023239"/>
    </source>
</evidence>
<keyword evidence="6" id="KW-0732">Signal</keyword>
<dbReference type="SMART" id="SM00925">
    <property type="entry name" value="MltA"/>
    <property type="match status" value="1"/>
</dbReference>
<dbReference type="Pfam" id="PF03562">
    <property type="entry name" value="MltA"/>
    <property type="match status" value="1"/>
</dbReference>
<feature type="domain" description="Lytic transglycosylase MltA" evidence="7">
    <location>
        <begin position="139"/>
        <end position="296"/>
    </location>
</feature>
<evidence type="ECO:0000256" key="6">
    <source>
        <dbReference type="SAM" id="SignalP"/>
    </source>
</evidence>
<dbReference type="EC" id="4.2.2.n1" evidence="2"/>
<keyword evidence="4" id="KW-0961">Cell wall biogenesis/degradation</keyword>
<dbReference type="AlphaFoldDB" id="A0AA97F6W6"/>
<dbReference type="Pfam" id="PF06725">
    <property type="entry name" value="3D"/>
    <property type="match status" value="1"/>
</dbReference>